<feature type="domain" description="Nudix hydrolase" evidence="18">
    <location>
        <begin position="1"/>
        <end position="133"/>
    </location>
</feature>
<comment type="catalytic activity">
    <reaction evidence="10">
        <text>8-oxo-dGTP + H2O = 8-oxo-dGMP + diphosphate + H(+)</text>
        <dbReference type="Rhea" id="RHEA:31575"/>
        <dbReference type="ChEBI" id="CHEBI:15377"/>
        <dbReference type="ChEBI" id="CHEBI:15378"/>
        <dbReference type="ChEBI" id="CHEBI:33019"/>
        <dbReference type="ChEBI" id="CHEBI:63224"/>
        <dbReference type="ChEBI" id="CHEBI:77896"/>
        <dbReference type="EC" id="3.6.1.55"/>
    </reaction>
</comment>
<accession>A0A6B2JW61</accession>
<dbReference type="GO" id="GO:0006281">
    <property type="term" value="P:DNA repair"/>
    <property type="evidence" value="ECO:0007669"/>
    <property type="project" value="UniProtKB-KW"/>
</dbReference>
<keyword evidence="7 17" id="KW-0378">Hydrolase</keyword>
<name>A0A6B2JW61_9RHOB</name>
<keyword evidence="6" id="KW-0227">DNA damage</keyword>
<comment type="catalytic activity">
    <reaction evidence="11">
        <text>8-oxo-GTP + H2O = 8-oxo-GMP + diphosphate + H(+)</text>
        <dbReference type="Rhea" id="RHEA:67616"/>
        <dbReference type="ChEBI" id="CHEBI:15377"/>
        <dbReference type="ChEBI" id="CHEBI:15378"/>
        <dbReference type="ChEBI" id="CHEBI:33019"/>
        <dbReference type="ChEBI" id="CHEBI:143553"/>
        <dbReference type="ChEBI" id="CHEBI:145694"/>
    </reaction>
</comment>
<evidence type="ECO:0000256" key="11">
    <source>
        <dbReference type="ARBA" id="ARBA00036904"/>
    </source>
</evidence>
<dbReference type="GO" id="GO:0044716">
    <property type="term" value="F:8-oxo-GDP phosphatase activity"/>
    <property type="evidence" value="ECO:0007669"/>
    <property type="project" value="TreeGrafter"/>
</dbReference>
<gene>
    <name evidence="19" type="ORF">GZA08_17370</name>
</gene>
<dbReference type="Pfam" id="PF00293">
    <property type="entry name" value="NUDIX"/>
    <property type="match status" value="1"/>
</dbReference>
<evidence type="ECO:0000259" key="18">
    <source>
        <dbReference type="PROSITE" id="PS51462"/>
    </source>
</evidence>
<dbReference type="AlphaFoldDB" id="A0A6B2JW61"/>
<evidence type="ECO:0000256" key="7">
    <source>
        <dbReference type="ARBA" id="ARBA00022801"/>
    </source>
</evidence>
<evidence type="ECO:0000256" key="10">
    <source>
        <dbReference type="ARBA" id="ARBA00035861"/>
    </source>
</evidence>
<evidence type="ECO:0000256" key="3">
    <source>
        <dbReference type="ARBA" id="ARBA00022457"/>
    </source>
</evidence>
<dbReference type="InterPro" id="IPR015797">
    <property type="entry name" value="NUDIX_hydrolase-like_dom_sf"/>
</dbReference>
<evidence type="ECO:0000256" key="13">
    <source>
        <dbReference type="ARBA" id="ARBA00040794"/>
    </source>
</evidence>
<protein>
    <recommendedName>
        <fullName evidence="13">8-oxo-dGTP diphosphatase</fullName>
        <ecNumber evidence="12">3.6.1.55</ecNumber>
    </recommendedName>
    <alternativeName>
        <fullName evidence="16">7,8-dihydro-8-oxoguanine-triphosphatase</fullName>
    </alternativeName>
    <alternativeName>
        <fullName evidence="15">Mutator protein MutT</fullName>
    </alternativeName>
    <alternativeName>
        <fullName evidence="14">dGTP pyrophosphohydrolase</fullName>
    </alternativeName>
</protein>
<keyword evidence="5" id="KW-0479">Metal-binding</keyword>
<dbReference type="InterPro" id="IPR047127">
    <property type="entry name" value="MutT-like"/>
</dbReference>
<dbReference type="PROSITE" id="PS51462">
    <property type="entry name" value="NUDIX"/>
    <property type="match status" value="1"/>
</dbReference>
<dbReference type="InterPro" id="IPR020476">
    <property type="entry name" value="Nudix_hydrolase"/>
</dbReference>
<comment type="cofactor">
    <cofactor evidence="1">
        <name>Mg(2+)</name>
        <dbReference type="ChEBI" id="CHEBI:18420"/>
    </cofactor>
</comment>
<dbReference type="PRINTS" id="PR00502">
    <property type="entry name" value="NUDIXFAMILY"/>
</dbReference>
<dbReference type="GO" id="GO:0008413">
    <property type="term" value="F:8-oxo-7,8-dihydroguanosine triphosphate pyrophosphatase activity"/>
    <property type="evidence" value="ECO:0007669"/>
    <property type="project" value="TreeGrafter"/>
</dbReference>
<dbReference type="EMBL" id="JAAGAB010000004">
    <property type="protein sequence ID" value="NDV02737.1"/>
    <property type="molecule type" value="Genomic_DNA"/>
</dbReference>
<dbReference type="RefSeq" id="WP_163895959.1">
    <property type="nucleotide sequence ID" value="NZ_JAAFYS010000004.1"/>
</dbReference>
<evidence type="ECO:0000313" key="20">
    <source>
        <dbReference type="Proteomes" id="UP000474757"/>
    </source>
</evidence>
<evidence type="ECO:0000256" key="12">
    <source>
        <dbReference type="ARBA" id="ARBA00038905"/>
    </source>
</evidence>
<dbReference type="InterPro" id="IPR020084">
    <property type="entry name" value="NUDIX_hydrolase_CS"/>
</dbReference>
<reference evidence="19 20" key="1">
    <citation type="submission" date="2020-02" db="EMBL/GenBank/DDBJ databases">
        <title>Pseudoroseicyclus tamarix, sp. nov., isolated from offshore sediment of a Tamarix chinensis forest.</title>
        <authorList>
            <person name="Gai Y."/>
        </authorList>
    </citation>
    <scope>NUCLEOTIDE SEQUENCE [LARGE SCALE GENOMIC DNA]</scope>
    <source>
        <strain evidence="19 20">CLL3-39</strain>
    </source>
</reference>
<dbReference type="EC" id="3.6.1.55" evidence="12"/>
<evidence type="ECO:0000313" key="19">
    <source>
        <dbReference type="EMBL" id="NDV02737.1"/>
    </source>
</evidence>
<evidence type="ECO:0000256" key="8">
    <source>
        <dbReference type="ARBA" id="ARBA00022842"/>
    </source>
</evidence>
<dbReference type="Gene3D" id="3.90.79.10">
    <property type="entry name" value="Nucleoside Triphosphate Pyrophosphohydrolase"/>
    <property type="match status" value="1"/>
</dbReference>
<evidence type="ECO:0000256" key="9">
    <source>
        <dbReference type="ARBA" id="ARBA00023204"/>
    </source>
</evidence>
<evidence type="ECO:0000256" key="14">
    <source>
        <dbReference type="ARBA" id="ARBA00041592"/>
    </source>
</evidence>
<dbReference type="PROSITE" id="PS00893">
    <property type="entry name" value="NUDIX_BOX"/>
    <property type="match status" value="1"/>
</dbReference>
<comment type="caution">
    <text evidence="19">The sequence shown here is derived from an EMBL/GenBank/DDBJ whole genome shotgun (WGS) entry which is preliminary data.</text>
</comment>
<proteinExistence type="inferred from homology"/>
<evidence type="ECO:0000256" key="1">
    <source>
        <dbReference type="ARBA" id="ARBA00001946"/>
    </source>
</evidence>
<evidence type="ECO:0000256" key="4">
    <source>
        <dbReference type="ARBA" id="ARBA00022705"/>
    </source>
</evidence>
<keyword evidence="3" id="KW-0515">Mutator protein</keyword>
<evidence type="ECO:0000256" key="5">
    <source>
        <dbReference type="ARBA" id="ARBA00022723"/>
    </source>
</evidence>
<keyword evidence="20" id="KW-1185">Reference proteome</keyword>
<evidence type="ECO:0000256" key="17">
    <source>
        <dbReference type="RuleBase" id="RU003476"/>
    </source>
</evidence>
<keyword evidence="4" id="KW-0235">DNA replication</keyword>
<evidence type="ECO:0000256" key="6">
    <source>
        <dbReference type="ARBA" id="ARBA00022763"/>
    </source>
</evidence>
<evidence type="ECO:0000256" key="15">
    <source>
        <dbReference type="ARBA" id="ARBA00041979"/>
    </source>
</evidence>
<dbReference type="GO" id="GO:0006260">
    <property type="term" value="P:DNA replication"/>
    <property type="evidence" value="ECO:0007669"/>
    <property type="project" value="UniProtKB-KW"/>
</dbReference>
<evidence type="ECO:0000256" key="16">
    <source>
        <dbReference type="ARBA" id="ARBA00042798"/>
    </source>
</evidence>
<dbReference type="SUPFAM" id="SSF55811">
    <property type="entry name" value="Nudix"/>
    <property type="match status" value="1"/>
</dbReference>
<organism evidence="19 20">
    <name type="scientific">Pseudoroseicyclus tamaricis</name>
    <dbReference type="NCBI Taxonomy" id="2705421"/>
    <lineage>
        <taxon>Bacteria</taxon>
        <taxon>Pseudomonadati</taxon>
        <taxon>Pseudomonadota</taxon>
        <taxon>Alphaproteobacteria</taxon>
        <taxon>Rhodobacterales</taxon>
        <taxon>Paracoccaceae</taxon>
        <taxon>Pseudoroseicyclus</taxon>
    </lineage>
</organism>
<comment type="similarity">
    <text evidence="2 17">Belongs to the Nudix hydrolase family.</text>
</comment>
<dbReference type="Proteomes" id="UP000474757">
    <property type="component" value="Unassembled WGS sequence"/>
</dbReference>
<keyword evidence="8" id="KW-0460">Magnesium</keyword>
<dbReference type="PANTHER" id="PTHR47707:SF1">
    <property type="entry name" value="NUDIX HYDROLASE FAMILY PROTEIN"/>
    <property type="match status" value="1"/>
</dbReference>
<evidence type="ECO:0000256" key="2">
    <source>
        <dbReference type="ARBA" id="ARBA00005582"/>
    </source>
</evidence>
<sequence>MDEGAFDGAKGALFLGERLVVLLRDAKPWINSPNLWDFPGGEREPGETPVQTLTRETREELGLDLGAAERLWQAPSERPRGRVWFFVHRLPEGAERAVRFGDEGQGWALVRPEVFFAMRHVPFQAGMLRRWLAIHHGAA</sequence>
<dbReference type="PANTHER" id="PTHR47707">
    <property type="entry name" value="8-OXO-DGTP DIPHOSPHATASE"/>
    <property type="match status" value="1"/>
</dbReference>
<dbReference type="InterPro" id="IPR000086">
    <property type="entry name" value="NUDIX_hydrolase_dom"/>
</dbReference>
<dbReference type="GO" id="GO:0046872">
    <property type="term" value="F:metal ion binding"/>
    <property type="evidence" value="ECO:0007669"/>
    <property type="project" value="UniProtKB-KW"/>
</dbReference>
<keyword evidence="9" id="KW-0234">DNA repair</keyword>
<dbReference type="GO" id="GO:0035539">
    <property type="term" value="F:8-oxo-7,8-dihydrodeoxyguanosine triphosphate pyrophosphatase activity"/>
    <property type="evidence" value="ECO:0007669"/>
    <property type="project" value="UniProtKB-EC"/>
</dbReference>
<dbReference type="GO" id="GO:0044715">
    <property type="term" value="F:8-oxo-dGDP phosphatase activity"/>
    <property type="evidence" value="ECO:0007669"/>
    <property type="project" value="TreeGrafter"/>
</dbReference>